<dbReference type="InterPro" id="IPR023606">
    <property type="entry name" value="CoA-Trfase_III_dom_1_sf"/>
</dbReference>
<dbReference type="EMBL" id="JACHNU010000002">
    <property type="protein sequence ID" value="MBB4662708.1"/>
    <property type="molecule type" value="Genomic_DNA"/>
</dbReference>
<name>A0A840IFD6_9ACTN</name>
<dbReference type="InterPro" id="IPR044855">
    <property type="entry name" value="CoA-Trfase_III_dom3_sf"/>
</dbReference>
<accession>A0A840IFD6</accession>
<keyword evidence="1" id="KW-0808">Transferase</keyword>
<evidence type="ECO:0000313" key="2">
    <source>
        <dbReference type="Proteomes" id="UP000585272"/>
    </source>
</evidence>
<dbReference type="SUPFAM" id="SSF89796">
    <property type="entry name" value="CoA-transferase family III (CaiB/BaiF)"/>
    <property type="match status" value="1"/>
</dbReference>
<keyword evidence="2" id="KW-1185">Reference proteome</keyword>
<dbReference type="GO" id="GO:0016740">
    <property type="term" value="F:transferase activity"/>
    <property type="evidence" value="ECO:0007669"/>
    <property type="project" value="UniProtKB-KW"/>
</dbReference>
<dbReference type="InterPro" id="IPR050509">
    <property type="entry name" value="CoA-transferase_III"/>
</dbReference>
<dbReference type="PANTHER" id="PTHR48228">
    <property type="entry name" value="SUCCINYL-COA--D-CITRAMALATE COA-TRANSFERASE"/>
    <property type="match status" value="1"/>
</dbReference>
<dbReference type="Proteomes" id="UP000585272">
    <property type="component" value="Unassembled WGS sequence"/>
</dbReference>
<dbReference type="InterPro" id="IPR003673">
    <property type="entry name" value="CoA-Trfase_fam_III"/>
</dbReference>
<dbReference type="Pfam" id="PF02515">
    <property type="entry name" value="CoA_transf_3"/>
    <property type="match status" value="1"/>
</dbReference>
<evidence type="ECO:0000313" key="1">
    <source>
        <dbReference type="EMBL" id="MBB4662708.1"/>
    </source>
</evidence>
<dbReference type="RefSeq" id="WP_183342091.1">
    <property type="nucleotide sequence ID" value="NZ_JACHNU010000002.1"/>
</dbReference>
<gene>
    <name evidence="1" type="ORF">BDZ31_002294</name>
</gene>
<dbReference type="AlphaFoldDB" id="A0A840IFD6"/>
<dbReference type="PANTHER" id="PTHR48228:SF5">
    <property type="entry name" value="ALPHA-METHYLACYL-COA RACEMASE"/>
    <property type="match status" value="1"/>
</dbReference>
<protein>
    <submittedName>
        <fullName evidence="1">Crotonobetainyl-CoA:carnitine CoA-transferase CaiB-like acyl-CoA transferase</fullName>
    </submittedName>
</protein>
<organism evidence="1 2">
    <name type="scientific">Conexibacter arvalis</name>
    <dbReference type="NCBI Taxonomy" id="912552"/>
    <lineage>
        <taxon>Bacteria</taxon>
        <taxon>Bacillati</taxon>
        <taxon>Actinomycetota</taxon>
        <taxon>Thermoleophilia</taxon>
        <taxon>Solirubrobacterales</taxon>
        <taxon>Conexibacteraceae</taxon>
        <taxon>Conexibacter</taxon>
    </lineage>
</organism>
<reference evidence="1 2" key="1">
    <citation type="submission" date="2020-08" db="EMBL/GenBank/DDBJ databases">
        <title>Genomic Encyclopedia of Archaeal and Bacterial Type Strains, Phase II (KMG-II): from individual species to whole genera.</title>
        <authorList>
            <person name="Goeker M."/>
        </authorList>
    </citation>
    <scope>NUCLEOTIDE SEQUENCE [LARGE SCALE GENOMIC DNA]</scope>
    <source>
        <strain evidence="1 2">DSM 23288</strain>
    </source>
</reference>
<dbReference type="Gene3D" id="3.40.50.10540">
    <property type="entry name" value="Crotonobetainyl-coa:carnitine coa-transferase, domain 1"/>
    <property type="match status" value="1"/>
</dbReference>
<proteinExistence type="predicted"/>
<comment type="caution">
    <text evidence="1">The sequence shown here is derived from an EMBL/GenBank/DDBJ whole genome shotgun (WGS) entry which is preliminary data.</text>
</comment>
<dbReference type="Gene3D" id="3.30.1540.10">
    <property type="entry name" value="formyl-coa transferase, domain 3"/>
    <property type="match status" value="1"/>
</dbReference>
<sequence>MTGAAQGAGPLAGLRVLDLSRLLPGPFCSLLLADLGAEVLKVEDTGMGDYVRWSPPYVEGVEESARSALFLALNRNKRSIRVDLKSEAGREVLLRLVRDSDVLLESFRPGVLDRLGVGYDRLRQENPALVYCAISGYGQDGPYRDRAGHDMNYLGLNGLLALTGEAGGPPVQASAQIADVGGGALMAAVGILAALRERERSGEGQAVDISMTDGALSWLAMVAAQQLNDPAGAPLRRGRLPLSGGLLCYRPYACADGWVTLGALEPKFWQAWCRGVGREDLIERQFEGPGSDAHAEVERIFAARTRAEWEAFAAAHDCCLEPLLELEEALDSELVRAREMVVALDQPGAAEPVRLLGLPIKLSRTPGDPARAPGPALGGDTDAVLATAGYSESEIAALKESGAVAGPAAGRQGSFLG</sequence>